<proteinExistence type="predicted"/>
<comment type="caution">
    <text evidence="2">The sequence shown here is derived from an EMBL/GenBank/DDBJ whole genome shotgun (WGS) entry which is preliminary data.</text>
</comment>
<feature type="compositionally biased region" description="Polar residues" evidence="1">
    <location>
        <begin position="1"/>
        <end position="12"/>
    </location>
</feature>
<accession>A0A395T2T5</accession>
<evidence type="ECO:0000313" key="3">
    <source>
        <dbReference type="Proteomes" id="UP000266234"/>
    </source>
</evidence>
<organism evidence="2 3">
    <name type="scientific">Fusarium longipes</name>
    <dbReference type="NCBI Taxonomy" id="694270"/>
    <lineage>
        <taxon>Eukaryota</taxon>
        <taxon>Fungi</taxon>
        <taxon>Dikarya</taxon>
        <taxon>Ascomycota</taxon>
        <taxon>Pezizomycotina</taxon>
        <taxon>Sordariomycetes</taxon>
        <taxon>Hypocreomycetidae</taxon>
        <taxon>Hypocreales</taxon>
        <taxon>Nectriaceae</taxon>
        <taxon>Fusarium</taxon>
    </lineage>
</organism>
<dbReference type="OrthoDB" id="524326at2759"/>
<name>A0A395T2T5_9HYPO</name>
<feature type="compositionally biased region" description="Polar residues" evidence="1">
    <location>
        <begin position="28"/>
        <end position="50"/>
    </location>
</feature>
<protein>
    <submittedName>
        <fullName evidence="2">Uncharacterized protein</fullName>
    </submittedName>
</protein>
<reference evidence="2 3" key="1">
    <citation type="journal article" date="2018" name="PLoS Pathog.">
        <title>Evolution of structural diversity of trichothecenes, a family of toxins produced by plant pathogenic and entomopathogenic fungi.</title>
        <authorList>
            <person name="Proctor R.H."/>
            <person name="McCormick S.P."/>
            <person name="Kim H.S."/>
            <person name="Cardoza R.E."/>
            <person name="Stanley A.M."/>
            <person name="Lindo L."/>
            <person name="Kelly A."/>
            <person name="Brown D.W."/>
            <person name="Lee T."/>
            <person name="Vaughan M.M."/>
            <person name="Alexander N.J."/>
            <person name="Busman M."/>
            <person name="Gutierrez S."/>
        </authorList>
    </citation>
    <scope>NUCLEOTIDE SEQUENCE [LARGE SCALE GENOMIC DNA]</scope>
    <source>
        <strain evidence="2 3">NRRL 20695</strain>
    </source>
</reference>
<dbReference type="Proteomes" id="UP000266234">
    <property type="component" value="Unassembled WGS sequence"/>
</dbReference>
<evidence type="ECO:0000313" key="2">
    <source>
        <dbReference type="EMBL" id="RGP79018.1"/>
    </source>
</evidence>
<keyword evidence="3" id="KW-1185">Reference proteome</keyword>
<sequence>MQPQEGSDSNAGDDTRSGEDSLTEDAPPSSTDGNVTSELQLKGSGRSSMESTEDSHVSLTLITPSPPERFSFECHAFQLREAHFLSKNLQIERGTHPLGLSSDGNKLIWLQRGAAPVDIYDIESQRRSKAVVLTGFETLVYWSFKEETKILSTDASLILYKTSKSCWKVRDRLTGNTLRHDFPNSLATWTQQVLPISKDCALVLLGHYRKGYTINRICRASSQGQKSLTWNYKVLPSSRDSGLHHLTLSRDGQNVTGLLGDTRQLLSCTWELSSAWFAEERVTGSRDVKDPIRVSLQHEDMKREVILGLASNSHTVTIVRGSIGVGASSHAGFRNTALRVTTFNLKSGAEISSSFVSASEIHGDHSKYSLFTDAKISADGKLLRTRVAKTPGIGSWLSRGALTDMETVLLRMEGLKVVHRFKEIWNSDYTEPITLSIFAPNFDMLARLTWRKRREDQTLRVWLEVYELKKTLEGAETNLGNQLIT</sequence>
<dbReference type="AlphaFoldDB" id="A0A395T2T5"/>
<evidence type="ECO:0000256" key="1">
    <source>
        <dbReference type="SAM" id="MobiDB-lite"/>
    </source>
</evidence>
<feature type="region of interest" description="Disordered" evidence="1">
    <location>
        <begin position="1"/>
        <end position="62"/>
    </location>
</feature>
<dbReference type="EMBL" id="PXOG01000056">
    <property type="protein sequence ID" value="RGP79018.1"/>
    <property type="molecule type" value="Genomic_DNA"/>
</dbReference>
<gene>
    <name evidence="2" type="ORF">FLONG3_2924</name>
</gene>